<proteinExistence type="predicted"/>
<keyword evidence="3" id="KW-1185">Reference proteome</keyword>
<evidence type="ECO:0000313" key="2">
    <source>
        <dbReference type="EMBL" id="KAJ8418691.1"/>
    </source>
</evidence>
<evidence type="ECO:0000256" key="1">
    <source>
        <dbReference type="SAM" id="MobiDB-lite"/>
    </source>
</evidence>
<protein>
    <submittedName>
        <fullName evidence="2">Uncharacterized protein</fullName>
    </submittedName>
</protein>
<accession>A0AAD7X2G8</accession>
<reference evidence="2" key="1">
    <citation type="journal article" date="2023" name="Science">
        <title>Genome structures resolve the early diversification of teleost fishes.</title>
        <authorList>
            <person name="Parey E."/>
            <person name="Louis A."/>
            <person name="Montfort J."/>
            <person name="Bouchez O."/>
            <person name="Roques C."/>
            <person name="Iampietro C."/>
            <person name="Lluch J."/>
            <person name="Castinel A."/>
            <person name="Donnadieu C."/>
            <person name="Desvignes T."/>
            <person name="Floi Bucao C."/>
            <person name="Jouanno E."/>
            <person name="Wen M."/>
            <person name="Mejri S."/>
            <person name="Dirks R."/>
            <person name="Jansen H."/>
            <person name="Henkel C."/>
            <person name="Chen W.J."/>
            <person name="Zahm M."/>
            <person name="Cabau C."/>
            <person name="Klopp C."/>
            <person name="Thompson A.W."/>
            <person name="Robinson-Rechavi M."/>
            <person name="Braasch I."/>
            <person name="Lecointre G."/>
            <person name="Bobe J."/>
            <person name="Postlethwait J.H."/>
            <person name="Berthelot C."/>
            <person name="Roest Crollius H."/>
            <person name="Guiguen Y."/>
        </authorList>
    </citation>
    <scope>NUCLEOTIDE SEQUENCE</scope>
    <source>
        <strain evidence="2">NC1722</strain>
    </source>
</reference>
<name>A0AAD7X2G8_9TELE</name>
<sequence length="101" mass="11252">RSLVWVFVRETWRHEGYRLILEAPRSFKQQYPVAVQAYTNGSHGHMLTHGSHSCADSQLPPLVALPTRADSGAARESNPGFHGQRRTLKPLDHAGGTLGYF</sequence>
<feature type="non-terminal residue" evidence="2">
    <location>
        <position position="1"/>
    </location>
</feature>
<organism evidence="2 3">
    <name type="scientific">Aldrovandia affinis</name>
    <dbReference type="NCBI Taxonomy" id="143900"/>
    <lineage>
        <taxon>Eukaryota</taxon>
        <taxon>Metazoa</taxon>
        <taxon>Chordata</taxon>
        <taxon>Craniata</taxon>
        <taxon>Vertebrata</taxon>
        <taxon>Euteleostomi</taxon>
        <taxon>Actinopterygii</taxon>
        <taxon>Neopterygii</taxon>
        <taxon>Teleostei</taxon>
        <taxon>Notacanthiformes</taxon>
        <taxon>Halosauridae</taxon>
        <taxon>Aldrovandia</taxon>
    </lineage>
</organism>
<feature type="region of interest" description="Disordered" evidence="1">
    <location>
        <begin position="70"/>
        <end position="101"/>
    </location>
</feature>
<dbReference type="EMBL" id="JAINUG010000001">
    <property type="protein sequence ID" value="KAJ8418691.1"/>
    <property type="molecule type" value="Genomic_DNA"/>
</dbReference>
<comment type="caution">
    <text evidence="2">The sequence shown here is derived from an EMBL/GenBank/DDBJ whole genome shotgun (WGS) entry which is preliminary data.</text>
</comment>
<evidence type="ECO:0000313" key="3">
    <source>
        <dbReference type="Proteomes" id="UP001221898"/>
    </source>
</evidence>
<gene>
    <name evidence="2" type="ORF">AAFF_G00001900</name>
</gene>
<dbReference type="Proteomes" id="UP001221898">
    <property type="component" value="Unassembled WGS sequence"/>
</dbReference>
<dbReference type="AlphaFoldDB" id="A0AAD7X2G8"/>